<proteinExistence type="predicted"/>
<name>A0ABD6E7V5_9BILA</name>
<reference evidence="1 2" key="1">
    <citation type="submission" date="2024-08" db="EMBL/GenBank/DDBJ databases">
        <title>Gnathostoma spinigerum genome.</title>
        <authorList>
            <person name="Gonzalez-Bertolin B."/>
            <person name="Monzon S."/>
            <person name="Zaballos A."/>
            <person name="Jimenez P."/>
            <person name="Dekumyoy P."/>
            <person name="Varona S."/>
            <person name="Cuesta I."/>
            <person name="Sumanam S."/>
            <person name="Adisakwattana P."/>
            <person name="Gasser R.B."/>
            <person name="Hernandez-Gonzalez A."/>
            <person name="Young N.D."/>
            <person name="Perteguer M.J."/>
        </authorList>
    </citation>
    <scope>NUCLEOTIDE SEQUENCE [LARGE SCALE GENOMIC DNA]</scope>
    <source>
        <strain evidence="1">AL3</strain>
        <tissue evidence="1">Liver</tissue>
    </source>
</reference>
<comment type="caution">
    <text evidence="1">The sequence shown here is derived from an EMBL/GenBank/DDBJ whole genome shotgun (WGS) entry which is preliminary data.</text>
</comment>
<sequence>MSRPLSAQWSAQICFPILFRCPHHFREPLSSSLIKGPTFRKLFLFVTVCLIGSEKQNSEKHFKASVPCRLHELQV</sequence>
<accession>A0ABD6E7V5</accession>
<gene>
    <name evidence="1" type="ORF">AB6A40_000168</name>
</gene>
<dbReference type="EMBL" id="JBGFUD010000040">
    <property type="protein sequence ID" value="MFH4973459.1"/>
    <property type="molecule type" value="Genomic_DNA"/>
</dbReference>
<dbReference type="Proteomes" id="UP001608902">
    <property type="component" value="Unassembled WGS sequence"/>
</dbReference>
<keyword evidence="2" id="KW-1185">Reference proteome</keyword>
<organism evidence="1 2">
    <name type="scientific">Gnathostoma spinigerum</name>
    <dbReference type="NCBI Taxonomy" id="75299"/>
    <lineage>
        <taxon>Eukaryota</taxon>
        <taxon>Metazoa</taxon>
        <taxon>Ecdysozoa</taxon>
        <taxon>Nematoda</taxon>
        <taxon>Chromadorea</taxon>
        <taxon>Rhabditida</taxon>
        <taxon>Spirurina</taxon>
        <taxon>Gnathostomatomorpha</taxon>
        <taxon>Gnathostomatoidea</taxon>
        <taxon>Gnathostomatidae</taxon>
        <taxon>Gnathostoma</taxon>
    </lineage>
</organism>
<protein>
    <submittedName>
        <fullName evidence="1">Uncharacterized protein</fullName>
    </submittedName>
</protein>
<evidence type="ECO:0000313" key="1">
    <source>
        <dbReference type="EMBL" id="MFH4973459.1"/>
    </source>
</evidence>
<evidence type="ECO:0000313" key="2">
    <source>
        <dbReference type="Proteomes" id="UP001608902"/>
    </source>
</evidence>
<dbReference type="AlphaFoldDB" id="A0ABD6E7V5"/>